<evidence type="ECO:0000313" key="3">
    <source>
        <dbReference type="EMBL" id="CAF1639799.1"/>
    </source>
</evidence>
<dbReference type="Proteomes" id="UP000663854">
    <property type="component" value="Unassembled WGS sequence"/>
</dbReference>
<reference evidence="3" key="1">
    <citation type="submission" date="2021-02" db="EMBL/GenBank/DDBJ databases">
        <authorList>
            <person name="Nowell W R."/>
        </authorList>
    </citation>
    <scope>NUCLEOTIDE SEQUENCE</scope>
</reference>
<name>A0A816DY91_9BILA</name>
<dbReference type="EMBL" id="CAJNOL010008912">
    <property type="protein sequence ID" value="CAF1639799.1"/>
    <property type="molecule type" value="Genomic_DNA"/>
</dbReference>
<dbReference type="AlphaFoldDB" id="A0A816DY91"/>
<dbReference type="EMBL" id="CAJNOH010007269">
    <property type="protein sequence ID" value="CAF1453728.1"/>
    <property type="molecule type" value="Genomic_DNA"/>
</dbReference>
<protein>
    <submittedName>
        <fullName evidence="3">Uncharacterized protein</fullName>
    </submittedName>
</protein>
<comment type="caution">
    <text evidence="3">The sequence shown here is derived from an EMBL/GenBank/DDBJ whole genome shotgun (WGS) entry which is preliminary data.</text>
</comment>
<keyword evidence="1" id="KW-0732">Signal</keyword>
<organism evidence="3 4">
    <name type="scientific">Rotaria sordida</name>
    <dbReference type="NCBI Taxonomy" id="392033"/>
    <lineage>
        <taxon>Eukaryota</taxon>
        <taxon>Metazoa</taxon>
        <taxon>Spiralia</taxon>
        <taxon>Gnathifera</taxon>
        <taxon>Rotifera</taxon>
        <taxon>Eurotatoria</taxon>
        <taxon>Bdelloidea</taxon>
        <taxon>Philodinida</taxon>
        <taxon>Philodinidae</taxon>
        <taxon>Rotaria</taxon>
    </lineage>
</organism>
<keyword evidence="4" id="KW-1185">Reference proteome</keyword>
<accession>A0A816DY91</accession>
<evidence type="ECO:0000313" key="2">
    <source>
        <dbReference type="EMBL" id="CAF1453728.1"/>
    </source>
</evidence>
<feature type="signal peptide" evidence="1">
    <location>
        <begin position="1"/>
        <end position="17"/>
    </location>
</feature>
<sequence>MFYFYVLIINIILLVNSSLLQFETSCDSSQFIDLENLIGSLHRYVPDKGHLIVRDMGLTIGQQKLLKIYQNIEIISSTYKRKENIPIINVKNEFFFINNTL</sequence>
<proteinExistence type="predicted"/>
<evidence type="ECO:0000313" key="4">
    <source>
        <dbReference type="Proteomes" id="UP000663870"/>
    </source>
</evidence>
<feature type="chain" id="PRO_5035609978" evidence="1">
    <location>
        <begin position="18"/>
        <end position="101"/>
    </location>
</feature>
<gene>
    <name evidence="3" type="ORF">JXQ802_LOCUS53021</name>
    <name evidence="2" type="ORF">PYM288_LOCUS36656</name>
</gene>
<dbReference type="Proteomes" id="UP000663870">
    <property type="component" value="Unassembled WGS sequence"/>
</dbReference>
<evidence type="ECO:0000256" key="1">
    <source>
        <dbReference type="SAM" id="SignalP"/>
    </source>
</evidence>
<feature type="non-terminal residue" evidence="3">
    <location>
        <position position="101"/>
    </location>
</feature>